<dbReference type="GeneID" id="68291621"/>
<dbReference type="EMBL" id="BOLY01000003">
    <property type="protein sequence ID" value="GIZ42791.1"/>
    <property type="molecule type" value="Genomic_DNA"/>
</dbReference>
<proteinExistence type="predicted"/>
<gene>
    <name evidence="2" type="ORF">CKM354_000604600</name>
</gene>
<feature type="compositionally biased region" description="Basic and acidic residues" evidence="1">
    <location>
        <begin position="166"/>
        <end position="210"/>
    </location>
</feature>
<feature type="region of interest" description="Disordered" evidence="1">
    <location>
        <begin position="133"/>
        <end position="214"/>
    </location>
</feature>
<evidence type="ECO:0000256" key="1">
    <source>
        <dbReference type="SAM" id="MobiDB-lite"/>
    </source>
</evidence>
<sequence length="567" mass="63256">MPDLSSVHCCPTISDADTDILRRIDRYLLRANDHIEDTNEAELIAAAALSKTYSVLLSRGAVTSGVVVDMICGTENVLCSTMRQKYMRDQLMTLHNGVALDQQAFAEMVSSIWAHLCDLNYPAFVAKLSTTNEVRPSNPEVRSANSHAAPAASNNDAGISSAGRPGLKENRIDKNRRDDTEDKRSNKWHDFEKGPNKRPHIDYESDEGRENSGVGQYQLPCIEDASECIGKDPNISNLVRRIESHDRYICARCYTKFDSLTEKHQHGTKCEKQCVLSDCMQSPPHGSDSSSIRAIKHKEAEGCPPRKGKASQIWRYIYAMCHPDSEAVPDPVIIRGDTKAHIAPAATLGPFVRRQCRSRLQESEEVRPMLQDSRNRIALLEERLERARVESDAVLKIERAQFTLQTTQSDCKIKTLQGLLRLCRGYVPPGELRRQVDEACPLLPTTTTNPALMQHAADNIVPQVCPNTPQPTLYSTTTSLWHEPRIPEQHMFGPPTQFRVGRIAQTENQLRDKSHSMPLNTSGTTTEQIDGTNNISAEELADFFSGPSASDMGIFNNFTGGMNDQVW</sequence>
<keyword evidence="3" id="KW-1185">Reference proteome</keyword>
<evidence type="ECO:0000313" key="2">
    <source>
        <dbReference type="EMBL" id="GIZ42791.1"/>
    </source>
</evidence>
<dbReference type="AlphaFoldDB" id="A0A9P3CHE4"/>
<dbReference type="OrthoDB" id="10679868at2759"/>
<name>A0A9P3CHE4_9PEZI</name>
<evidence type="ECO:0000313" key="3">
    <source>
        <dbReference type="Proteomes" id="UP000825890"/>
    </source>
</evidence>
<reference evidence="2 3" key="1">
    <citation type="submission" date="2021-01" db="EMBL/GenBank/DDBJ databases">
        <title>Cercospora kikuchii MAFF 305040 whole genome shotgun sequence.</title>
        <authorList>
            <person name="Kashiwa T."/>
            <person name="Suzuki T."/>
        </authorList>
    </citation>
    <scope>NUCLEOTIDE SEQUENCE [LARGE SCALE GENOMIC DNA]</scope>
    <source>
        <strain evidence="2 3">MAFF 305040</strain>
    </source>
</reference>
<comment type="caution">
    <text evidence="2">The sequence shown here is derived from an EMBL/GenBank/DDBJ whole genome shotgun (WGS) entry which is preliminary data.</text>
</comment>
<organism evidence="2 3">
    <name type="scientific">Cercospora kikuchii</name>
    <dbReference type="NCBI Taxonomy" id="84275"/>
    <lineage>
        <taxon>Eukaryota</taxon>
        <taxon>Fungi</taxon>
        <taxon>Dikarya</taxon>
        <taxon>Ascomycota</taxon>
        <taxon>Pezizomycotina</taxon>
        <taxon>Dothideomycetes</taxon>
        <taxon>Dothideomycetidae</taxon>
        <taxon>Mycosphaerellales</taxon>
        <taxon>Mycosphaerellaceae</taxon>
        <taxon>Cercospora</taxon>
    </lineage>
</organism>
<feature type="compositionally biased region" description="Low complexity" evidence="1">
    <location>
        <begin position="143"/>
        <end position="157"/>
    </location>
</feature>
<dbReference type="RefSeq" id="XP_044657278.1">
    <property type="nucleotide sequence ID" value="XM_044801343.1"/>
</dbReference>
<protein>
    <submittedName>
        <fullName evidence="2">Uncharacterized protein</fullName>
    </submittedName>
</protein>
<accession>A0A9P3CHE4</accession>
<dbReference type="Proteomes" id="UP000825890">
    <property type="component" value="Unassembled WGS sequence"/>
</dbReference>